<evidence type="ECO:0000256" key="7">
    <source>
        <dbReference type="ARBA" id="ARBA00034902"/>
    </source>
</evidence>
<dbReference type="PANTHER" id="PTHR12883">
    <property type="entry name" value="ADIPOCYTE-SPECIFIC PROTEIN 4-RELATED"/>
    <property type="match status" value="1"/>
</dbReference>
<evidence type="ECO:0000256" key="3">
    <source>
        <dbReference type="ARBA" id="ARBA00023136"/>
    </source>
</evidence>
<protein>
    <recommendedName>
        <fullName evidence="6">PAT complex subunit CCDC47</fullName>
    </recommendedName>
    <alternativeName>
        <fullName evidence="7">Coiled-coil domain-containing protein 47</fullName>
    </alternativeName>
</protein>
<evidence type="ECO:0000256" key="2">
    <source>
        <dbReference type="ARBA" id="ARBA00022989"/>
    </source>
</evidence>
<dbReference type="GO" id="GO:0032469">
    <property type="term" value="P:endoplasmic reticulum calcium ion homeostasis"/>
    <property type="evidence" value="ECO:0007669"/>
    <property type="project" value="InterPro"/>
</dbReference>
<feature type="signal peptide" evidence="9">
    <location>
        <begin position="1"/>
        <end position="22"/>
    </location>
</feature>
<sequence length="532" mass="62474">MEYHRLLLFLLLFFCHSQLIKTAPSFDDNEFAEFEIADEEPQVSFANNDVKEEQKKVDEIKEDVVREAPKQTDPTEDFSFLADEDEFEQAEKDLETNQGEADTAGKQGDTIKPLTFADVPSHFRSNWSSYQIESIALFVIIIYVINYLYGKTKNYSIALKWFSDNREKLEQQFALVGDDGTSTEEMEGHLIRETEFSYTVWSTGRTGCKGMLTQIKLRKRQDLLGILLNIIRPQLDRVVHKIDMDPNEMDSFVLIFGQRKSVLRAVKEMHDLSVYVTEKKNFEKLQLLPSFCVYAEVAEIVPAIIDSTTVHFLKRCEKYIEYVHISDQYSGAKQQDGQNSSKLPETHPTLIFSFILNSDNDDTSIDELLLNFTFYILERVKNYRLSKEGKIRADRKRQNVQENFLKMTHQQRQEAAQVPAIIDSTTVHFLKRCEKYIEYVHISDQYSGAKQQDKEGKIRADRKRQNVQENFLKMTHQQRQEAAQIRREEKTRERKQKVMEEEDPDRQRRLEKLEQKRDAKAKQPRIKQFKIK</sequence>
<dbReference type="GO" id="GO:0030867">
    <property type="term" value="C:rough endoplasmic reticulum membrane"/>
    <property type="evidence" value="ECO:0007669"/>
    <property type="project" value="UniProtKB-SubCell"/>
</dbReference>
<feature type="compositionally biased region" description="Basic residues" evidence="8">
    <location>
        <begin position="522"/>
        <end position="532"/>
    </location>
</feature>
<feature type="chain" id="PRO_5037087698" description="PAT complex subunit CCDC47" evidence="9">
    <location>
        <begin position="23"/>
        <end position="532"/>
    </location>
</feature>
<keyword evidence="9" id="KW-0732">Signal</keyword>
<keyword evidence="10" id="KW-1185">Reference proteome</keyword>
<feature type="region of interest" description="Disordered" evidence="8">
    <location>
        <begin position="475"/>
        <end position="532"/>
    </location>
</feature>
<dbReference type="GO" id="GO:0005509">
    <property type="term" value="F:calcium ion binding"/>
    <property type="evidence" value="ECO:0007669"/>
    <property type="project" value="InterPro"/>
</dbReference>
<dbReference type="InterPro" id="IPR012879">
    <property type="entry name" value="CCDC47"/>
</dbReference>
<accession>A0A914LT70</accession>
<dbReference type="PANTHER" id="PTHR12883:SF0">
    <property type="entry name" value="PAT COMPLEX SUBUNIT CCDC47"/>
    <property type="match status" value="1"/>
</dbReference>
<feature type="compositionally biased region" description="Basic and acidic residues" evidence="8">
    <location>
        <begin position="484"/>
        <end position="521"/>
    </location>
</feature>
<comment type="similarity">
    <text evidence="5">Belongs to the CCDC47 family.</text>
</comment>
<evidence type="ECO:0000256" key="6">
    <source>
        <dbReference type="ARBA" id="ARBA00034875"/>
    </source>
</evidence>
<evidence type="ECO:0000256" key="9">
    <source>
        <dbReference type="SAM" id="SignalP"/>
    </source>
</evidence>
<keyword evidence="3" id="KW-0472">Membrane</keyword>
<dbReference type="Pfam" id="PF07946">
    <property type="entry name" value="CCDC47"/>
    <property type="match status" value="1"/>
</dbReference>
<evidence type="ECO:0000256" key="8">
    <source>
        <dbReference type="SAM" id="MobiDB-lite"/>
    </source>
</evidence>
<keyword evidence="1" id="KW-0812">Transmembrane</keyword>
<evidence type="ECO:0000256" key="1">
    <source>
        <dbReference type="ARBA" id="ARBA00022692"/>
    </source>
</evidence>
<evidence type="ECO:0000256" key="5">
    <source>
        <dbReference type="ARBA" id="ARBA00034746"/>
    </source>
</evidence>
<dbReference type="WBParaSite" id="Minc3s00864g18232">
    <property type="protein sequence ID" value="Minc3s00864g18232"/>
    <property type="gene ID" value="Minc3s00864g18232"/>
</dbReference>
<reference evidence="11" key="1">
    <citation type="submission" date="2022-11" db="UniProtKB">
        <authorList>
            <consortium name="WormBaseParasite"/>
        </authorList>
    </citation>
    <scope>IDENTIFICATION</scope>
</reference>
<comment type="subcellular location">
    <subcellularLocation>
        <location evidence="4">Rough endoplasmic reticulum membrane</location>
        <topology evidence="4">Single-pass type I membrane protein</topology>
    </subcellularLocation>
</comment>
<evidence type="ECO:0000313" key="11">
    <source>
        <dbReference type="WBParaSite" id="Minc3s00864g18232"/>
    </source>
</evidence>
<dbReference type="AlphaFoldDB" id="A0A914LT70"/>
<keyword evidence="2" id="KW-1133">Transmembrane helix</keyword>
<evidence type="ECO:0000256" key="4">
    <source>
        <dbReference type="ARBA" id="ARBA00034697"/>
    </source>
</evidence>
<evidence type="ECO:0000313" key="10">
    <source>
        <dbReference type="Proteomes" id="UP000887563"/>
    </source>
</evidence>
<dbReference type="Proteomes" id="UP000887563">
    <property type="component" value="Unplaced"/>
</dbReference>
<proteinExistence type="inferred from homology"/>
<name>A0A914LT70_MELIC</name>
<organism evidence="10 11">
    <name type="scientific">Meloidogyne incognita</name>
    <name type="common">Southern root-knot nematode worm</name>
    <name type="synonym">Oxyuris incognita</name>
    <dbReference type="NCBI Taxonomy" id="6306"/>
    <lineage>
        <taxon>Eukaryota</taxon>
        <taxon>Metazoa</taxon>
        <taxon>Ecdysozoa</taxon>
        <taxon>Nematoda</taxon>
        <taxon>Chromadorea</taxon>
        <taxon>Rhabditida</taxon>
        <taxon>Tylenchina</taxon>
        <taxon>Tylenchomorpha</taxon>
        <taxon>Tylenchoidea</taxon>
        <taxon>Meloidogynidae</taxon>
        <taxon>Meloidogyninae</taxon>
        <taxon>Meloidogyne</taxon>
        <taxon>Meloidogyne incognita group</taxon>
    </lineage>
</organism>